<name>A0A285Q1X0_9VIRU</name>
<accession>A0A285Q1X0</accession>
<dbReference type="Proteomes" id="UP000274850">
    <property type="component" value="Segment"/>
</dbReference>
<evidence type="ECO:0000313" key="2">
    <source>
        <dbReference type="Proteomes" id="UP000274850"/>
    </source>
</evidence>
<organism evidence="1">
    <name type="scientific">Cedratvirus lausannensis</name>
    <dbReference type="NCBI Taxonomy" id="2023205"/>
    <lineage>
        <taxon>Viruses</taxon>
        <taxon>Pithoviruses</taxon>
        <taxon>Orthocedratvirinae</taxon>
        <taxon>Alphacedratvirus</taxon>
        <taxon>Alphacedratvirus francolausannense</taxon>
    </lineage>
</organism>
<keyword evidence="2" id="KW-1185">Reference proteome</keyword>
<proteinExistence type="predicted"/>
<reference evidence="1" key="1">
    <citation type="submission" date="2017-08" db="EMBL/GenBank/DDBJ databases">
        <authorList>
            <person name="de Groot N.N."/>
        </authorList>
    </citation>
    <scope>NUCLEOTIDE SEQUENCE</scope>
</reference>
<dbReference type="EMBL" id="LT907979">
    <property type="protein sequence ID" value="SOB74205.1"/>
    <property type="molecule type" value="Genomic_DNA"/>
</dbReference>
<sequence length="196" mass="22876">MEDLYQTSPEGDLYFKNPNQVLQLERIRVEGSKILVFHQGKDEPSVLSSKESFNTKEDKEKEIARLVQLNQTFTREHLESLLFCSTFSLQLSLAKSRQRRKLCKKITKHPLFRETKSMLEQVVGEELTDDEASIVIHMYNRGKLRLTKDDFMAGTSSGFTEREWSLHSLSIDNIPKRPDSGVLSKYEEYMYNVYNQ</sequence>
<gene>
    <name evidence="1" type="ORF">BQ9231_00322</name>
</gene>
<protein>
    <submittedName>
        <fullName evidence="1">Uncharacterized protein</fullName>
    </submittedName>
</protein>
<evidence type="ECO:0000313" key="1">
    <source>
        <dbReference type="EMBL" id="SOB74205.1"/>
    </source>
</evidence>